<dbReference type="Pfam" id="PF00905">
    <property type="entry name" value="Transpeptidase"/>
    <property type="match status" value="1"/>
</dbReference>
<comment type="similarity">
    <text evidence="2">In the C-terminal section; belongs to the transpeptidase family.</text>
</comment>
<protein>
    <recommendedName>
        <fullName evidence="10">peptidoglycan glycosyltransferase</fullName>
        <ecNumber evidence="10">2.4.99.28</ecNumber>
    </recommendedName>
</protein>
<keyword evidence="7 16" id="KW-0808">Transferase</keyword>
<dbReference type="InterPro" id="IPR001264">
    <property type="entry name" value="Glyco_trans_51"/>
</dbReference>
<keyword evidence="13" id="KW-0472">Membrane</keyword>
<dbReference type="NCBIfam" id="TIGR02074">
    <property type="entry name" value="PBP_1a_fam"/>
    <property type="match status" value="1"/>
</dbReference>
<proteinExistence type="inferred from homology"/>
<accession>A0ABW4N6F2</accession>
<evidence type="ECO:0000256" key="4">
    <source>
        <dbReference type="ARBA" id="ARBA00022645"/>
    </source>
</evidence>
<comment type="caution">
    <text evidence="16">The sequence shown here is derived from an EMBL/GenBank/DDBJ whole genome shotgun (WGS) entry which is preliminary data.</text>
</comment>
<evidence type="ECO:0000256" key="12">
    <source>
        <dbReference type="SAM" id="MobiDB-lite"/>
    </source>
</evidence>
<feature type="transmembrane region" description="Helical" evidence="13">
    <location>
        <begin position="20"/>
        <end position="39"/>
    </location>
</feature>
<evidence type="ECO:0000256" key="3">
    <source>
        <dbReference type="ARBA" id="ARBA00007739"/>
    </source>
</evidence>
<comment type="pathway">
    <text evidence="1">Cell wall biogenesis; peptidoglycan biosynthesis.</text>
</comment>
<gene>
    <name evidence="16" type="ORF">ACFSC0_20145</name>
</gene>
<dbReference type="Gene3D" id="3.40.710.10">
    <property type="entry name" value="DD-peptidase/beta-lactamase superfamily"/>
    <property type="match status" value="1"/>
</dbReference>
<keyword evidence="13" id="KW-0812">Transmembrane</keyword>
<dbReference type="InterPro" id="IPR012338">
    <property type="entry name" value="Beta-lactam/transpept-like"/>
</dbReference>
<keyword evidence="17" id="KW-1185">Reference proteome</keyword>
<feature type="domain" description="Penicillin-binding protein transpeptidase" evidence="14">
    <location>
        <begin position="337"/>
        <end position="572"/>
    </location>
</feature>
<comment type="catalytic activity">
    <reaction evidence="11">
        <text>[GlcNAc-(1-&gt;4)-Mur2Ac(oyl-L-Ala-gamma-D-Glu-L-Lys-D-Ala-D-Ala)](n)-di-trans,octa-cis-undecaprenyl diphosphate + beta-D-GlcNAc-(1-&gt;4)-Mur2Ac(oyl-L-Ala-gamma-D-Glu-L-Lys-D-Ala-D-Ala)-di-trans,octa-cis-undecaprenyl diphosphate = [GlcNAc-(1-&gt;4)-Mur2Ac(oyl-L-Ala-gamma-D-Glu-L-Lys-D-Ala-D-Ala)](n+1)-di-trans,octa-cis-undecaprenyl diphosphate + di-trans,octa-cis-undecaprenyl diphosphate + H(+)</text>
        <dbReference type="Rhea" id="RHEA:23708"/>
        <dbReference type="Rhea" id="RHEA-COMP:9602"/>
        <dbReference type="Rhea" id="RHEA-COMP:9603"/>
        <dbReference type="ChEBI" id="CHEBI:15378"/>
        <dbReference type="ChEBI" id="CHEBI:58405"/>
        <dbReference type="ChEBI" id="CHEBI:60033"/>
        <dbReference type="ChEBI" id="CHEBI:78435"/>
        <dbReference type="EC" id="2.4.99.28"/>
    </reaction>
</comment>
<dbReference type="EC" id="2.4.99.28" evidence="10"/>
<dbReference type="PANTHER" id="PTHR32282:SF33">
    <property type="entry name" value="PEPTIDOGLYCAN GLYCOSYLTRANSFERASE"/>
    <property type="match status" value="1"/>
</dbReference>
<dbReference type="Gene3D" id="1.10.3810.10">
    <property type="entry name" value="Biosynthetic peptidoglycan transglycosylase-like"/>
    <property type="match status" value="1"/>
</dbReference>
<evidence type="ECO:0000256" key="7">
    <source>
        <dbReference type="ARBA" id="ARBA00022679"/>
    </source>
</evidence>
<sequence>MPYTVATLDLTPRKGRRLRLAACVVAALAALALGGAMLFQQAFLTDLPPVPDRSGLWGAGRPPGVTFLDKDGRVIAHRGPRHGAPVTLKELPPHVPRAFLAAEDRRFYSHGAVDLRGIARAAKVNLEAGRTVQGGSTLTQQLARTLFLAPDKTLRRKVQEAALAMKLERMMSKDEVLELYLNRIYFGDRAYGLTAAARTYFAKPPSELTLAEAAMLAALPKAPTRLALTNDRDAAWARAKVILAEMEELGWAHPQAVAAAAAAPPAVVHTPEPGEGDMAWVLDAAALQAETLVGTRSPDLVVRLTVDPKLQTEAARIVRQAIAGEGRRRGAGQAALVALAPDGSIRAMVGGVDHAQSPFNRAWQARRQPGSAFKPLVWAAALERGVHPYELRADAPVSIGGWSPQNFGGGYSGAVSVSEALRRSINTVSVRLAREAGVERVAELSHRFGLAAIPERPGPSIALGAYEVSLLELTSAYQVFQNGGLQRPPHLIASIANARGDVLYARTPTAGAPAYNETQAAQMVRMMQGVIGSGTGRRAAFGRIAAGKTGTSQDHRDAWFVGFTPDWAVGVWVGNDDNRPMRRVVGGELPAVVWRRFMIAAHAGLPARGFDWMPQAAPPPRDWAYPEEAEGEAPLDDSIEVAEHADREVRIWPPERVHDEPPPYYDEVEVEEDWPEPPPYRPAYGPPDMDRPPRWNGSSYW</sequence>
<dbReference type="SUPFAM" id="SSF56601">
    <property type="entry name" value="beta-lactamase/transpeptidase-like"/>
    <property type="match status" value="1"/>
</dbReference>
<feature type="compositionally biased region" description="Acidic residues" evidence="12">
    <location>
        <begin position="666"/>
        <end position="675"/>
    </location>
</feature>
<evidence type="ECO:0000256" key="1">
    <source>
        <dbReference type="ARBA" id="ARBA00004752"/>
    </source>
</evidence>
<evidence type="ECO:0000256" key="8">
    <source>
        <dbReference type="ARBA" id="ARBA00022801"/>
    </source>
</evidence>
<keyword evidence="4" id="KW-0121">Carboxypeptidase</keyword>
<dbReference type="InterPro" id="IPR001460">
    <property type="entry name" value="PCN-bd_Tpept"/>
</dbReference>
<dbReference type="Pfam" id="PF00912">
    <property type="entry name" value="Transgly"/>
    <property type="match status" value="1"/>
</dbReference>
<keyword evidence="5" id="KW-0645">Protease</keyword>
<evidence type="ECO:0000313" key="17">
    <source>
        <dbReference type="Proteomes" id="UP001597237"/>
    </source>
</evidence>
<evidence type="ECO:0000256" key="2">
    <source>
        <dbReference type="ARBA" id="ARBA00007090"/>
    </source>
</evidence>
<dbReference type="SUPFAM" id="SSF53955">
    <property type="entry name" value="Lysozyme-like"/>
    <property type="match status" value="1"/>
</dbReference>
<feature type="domain" description="Glycosyl transferase family 51" evidence="15">
    <location>
        <begin position="73"/>
        <end position="246"/>
    </location>
</feature>
<keyword evidence="6 16" id="KW-0328">Glycosyltransferase</keyword>
<name>A0ABW4N6F2_9CAUL</name>
<evidence type="ECO:0000256" key="10">
    <source>
        <dbReference type="ARBA" id="ARBA00044770"/>
    </source>
</evidence>
<keyword evidence="9" id="KW-0511">Multifunctional enzyme</keyword>
<dbReference type="PANTHER" id="PTHR32282">
    <property type="entry name" value="BINDING PROTEIN TRANSPEPTIDASE, PUTATIVE-RELATED"/>
    <property type="match status" value="1"/>
</dbReference>
<evidence type="ECO:0000256" key="13">
    <source>
        <dbReference type="SAM" id="Phobius"/>
    </source>
</evidence>
<feature type="region of interest" description="Disordered" evidence="12">
    <location>
        <begin position="644"/>
        <end position="701"/>
    </location>
</feature>
<evidence type="ECO:0000259" key="15">
    <source>
        <dbReference type="Pfam" id="PF00912"/>
    </source>
</evidence>
<evidence type="ECO:0000259" key="14">
    <source>
        <dbReference type="Pfam" id="PF00905"/>
    </source>
</evidence>
<evidence type="ECO:0000256" key="5">
    <source>
        <dbReference type="ARBA" id="ARBA00022670"/>
    </source>
</evidence>
<evidence type="ECO:0000256" key="11">
    <source>
        <dbReference type="ARBA" id="ARBA00049902"/>
    </source>
</evidence>
<keyword evidence="13" id="KW-1133">Transmembrane helix</keyword>
<dbReference type="InterPro" id="IPR023346">
    <property type="entry name" value="Lysozyme-like_dom_sf"/>
</dbReference>
<dbReference type="InterPro" id="IPR050396">
    <property type="entry name" value="Glycosyltr_51/Transpeptidase"/>
</dbReference>
<evidence type="ECO:0000313" key="16">
    <source>
        <dbReference type="EMBL" id="MFD1785714.1"/>
    </source>
</evidence>
<organism evidence="16 17">
    <name type="scientific">Phenylobacterium terrae</name>
    <dbReference type="NCBI Taxonomy" id="2665495"/>
    <lineage>
        <taxon>Bacteria</taxon>
        <taxon>Pseudomonadati</taxon>
        <taxon>Pseudomonadota</taxon>
        <taxon>Alphaproteobacteria</taxon>
        <taxon>Caulobacterales</taxon>
        <taxon>Caulobacteraceae</taxon>
        <taxon>Phenylobacterium</taxon>
    </lineage>
</organism>
<feature type="compositionally biased region" description="Basic and acidic residues" evidence="12">
    <location>
        <begin position="644"/>
        <end position="661"/>
    </location>
</feature>
<keyword evidence="8" id="KW-0378">Hydrolase</keyword>
<dbReference type="EMBL" id="JBHUEY010000012">
    <property type="protein sequence ID" value="MFD1785714.1"/>
    <property type="molecule type" value="Genomic_DNA"/>
</dbReference>
<evidence type="ECO:0000256" key="6">
    <source>
        <dbReference type="ARBA" id="ARBA00022676"/>
    </source>
</evidence>
<feature type="compositionally biased region" description="Pro residues" evidence="12">
    <location>
        <begin position="676"/>
        <end position="685"/>
    </location>
</feature>
<dbReference type="InterPro" id="IPR036950">
    <property type="entry name" value="PBP_transglycosylase"/>
</dbReference>
<evidence type="ECO:0000256" key="9">
    <source>
        <dbReference type="ARBA" id="ARBA00023268"/>
    </source>
</evidence>
<comment type="similarity">
    <text evidence="3">In the N-terminal section; belongs to the glycosyltransferase 51 family.</text>
</comment>
<dbReference type="Proteomes" id="UP001597237">
    <property type="component" value="Unassembled WGS sequence"/>
</dbReference>
<dbReference type="GO" id="GO:0016757">
    <property type="term" value="F:glycosyltransferase activity"/>
    <property type="evidence" value="ECO:0007669"/>
    <property type="project" value="UniProtKB-KW"/>
</dbReference>
<reference evidence="17" key="1">
    <citation type="journal article" date="2019" name="Int. J. Syst. Evol. Microbiol.">
        <title>The Global Catalogue of Microorganisms (GCM) 10K type strain sequencing project: providing services to taxonomists for standard genome sequencing and annotation.</title>
        <authorList>
            <consortium name="The Broad Institute Genomics Platform"/>
            <consortium name="The Broad Institute Genome Sequencing Center for Infectious Disease"/>
            <person name="Wu L."/>
            <person name="Ma J."/>
        </authorList>
    </citation>
    <scope>NUCLEOTIDE SEQUENCE [LARGE SCALE GENOMIC DNA]</scope>
    <source>
        <strain evidence="17">DFY28</strain>
    </source>
</reference>
<dbReference type="RefSeq" id="WP_377281749.1">
    <property type="nucleotide sequence ID" value="NZ_JBHRSI010000004.1"/>
</dbReference>